<dbReference type="EMBL" id="FOCX01000023">
    <property type="protein sequence ID" value="SEO93245.1"/>
    <property type="molecule type" value="Genomic_DNA"/>
</dbReference>
<dbReference type="Proteomes" id="UP000198775">
    <property type="component" value="Unassembled WGS sequence"/>
</dbReference>
<dbReference type="OrthoDB" id="307812at2157"/>
<organism evidence="2 3">
    <name type="scientific">Halorientalis persicus</name>
    <dbReference type="NCBI Taxonomy" id="1367881"/>
    <lineage>
        <taxon>Archaea</taxon>
        <taxon>Methanobacteriati</taxon>
        <taxon>Methanobacteriota</taxon>
        <taxon>Stenosarchaea group</taxon>
        <taxon>Halobacteria</taxon>
        <taxon>Halobacteriales</taxon>
        <taxon>Haloarculaceae</taxon>
        <taxon>Halorientalis</taxon>
    </lineage>
</organism>
<dbReference type="AlphaFoldDB" id="A0A1H8TQU9"/>
<keyword evidence="3" id="KW-1185">Reference proteome</keyword>
<evidence type="ECO:0000256" key="1">
    <source>
        <dbReference type="SAM" id="Phobius"/>
    </source>
</evidence>
<keyword evidence="1" id="KW-0812">Transmembrane</keyword>
<proteinExistence type="predicted"/>
<dbReference type="RefSeq" id="WP_092663082.1">
    <property type="nucleotide sequence ID" value="NZ_FOCX01000023.1"/>
</dbReference>
<dbReference type="InterPro" id="IPR055693">
    <property type="entry name" value="DUF7269"/>
</dbReference>
<name>A0A1H8TQU9_9EURY</name>
<gene>
    <name evidence="2" type="ORF">SAMN05216388_102367</name>
</gene>
<evidence type="ECO:0000313" key="2">
    <source>
        <dbReference type="EMBL" id="SEO93245.1"/>
    </source>
</evidence>
<keyword evidence="1" id="KW-0472">Membrane</keyword>
<dbReference type="Pfam" id="PF23933">
    <property type="entry name" value="DUF7269"/>
    <property type="match status" value="1"/>
</dbReference>
<feature type="transmembrane region" description="Helical" evidence="1">
    <location>
        <begin position="44"/>
        <end position="66"/>
    </location>
</feature>
<sequence>MTRRRVALVVGGLLGTLALATTLFDELAAVGSTGWLARPGHDYLLAAGVGALVVLVGLGVVTVRSLSGFDGATPPRTEEVPAGTPPGAAVDRVIAGNLGPRAHLRGDERAAVRDRLRTAVVETLVRVEGDSRLTARERVASGEWTDDRTAAAFLAADGPGPLGSRLVDALPGGSRFQRRAERTVAAVLDLAEGAS</sequence>
<keyword evidence="1" id="KW-1133">Transmembrane helix</keyword>
<evidence type="ECO:0000313" key="3">
    <source>
        <dbReference type="Proteomes" id="UP000198775"/>
    </source>
</evidence>
<protein>
    <submittedName>
        <fullName evidence="2">Uncharacterized protein</fullName>
    </submittedName>
</protein>
<accession>A0A1H8TQU9</accession>
<reference evidence="3" key="1">
    <citation type="submission" date="2016-10" db="EMBL/GenBank/DDBJ databases">
        <authorList>
            <person name="Varghese N."/>
            <person name="Submissions S."/>
        </authorList>
    </citation>
    <scope>NUCLEOTIDE SEQUENCE [LARGE SCALE GENOMIC DNA]</scope>
    <source>
        <strain evidence="3">IBRC-M 10043</strain>
    </source>
</reference>